<sequence length="189" mass="20829">MTDTRDPTAVSAAASVTQYLTFICSGERLAVEILDVKELLEMTNMTRVPMTPEFIRGVINLRGSVVPVVDLSARLTGKVCSLTKRSSIVLVEVTQDEHTQILGMLVDEVSEILEIDSNHIQPPPSFGAHIRTDFIRAMGNVNGEFIILLAIDKVLSVEELSSLEALAHQSSQPEYRPDQTPSVKQQEQL</sequence>
<feature type="compositionally biased region" description="Polar residues" evidence="1">
    <location>
        <begin position="168"/>
        <end position="189"/>
    </location>
</feature>
<dbReference type="Gene3D" id="2.40.50.180">
    <property type="entry name" value="CheA-289, Domain 4"/>
    <property type="match status" value="1"/>
</dbReference>
<organism evidence="3 4">
    <name type="scientific">Vibrio albus</name>
    <dbReference type="NCBI Taxonomy" id="2200953"/>
    <lineage>
        <taxon>Bacteria</taxon>
        <taxon>Pseudomonadati</taxon>
        <taxon>Pseudomonadota</taxon>
        <taxon>Gammaproteobacteria</taxon>
        <taxon>Vibrionales</taxon>
        <taxon>Vibrionaceae</taxon>
        <taxon>Vibrio</taxon>
    </lineage>
</organism>
<feature type="region of interest" description="Disordered" evidence="1">
    <location>
        <begin position="167"/>
        <end position="189"/>
    </location>
</feature>
<evidence type="ECO:0000256" key="1">
    <source>
        <dbReference type="SAM" id="MobiDB-lite"/>
    </source>
</evidence>
<dbReference type="PROSITE" id="PS50851">
    <property type="entry name" value="CHEW"/>
    <property type="match status" value="1"/>
</dbReference>
<proteinExistence type="predicted"/>
<dbReference type="SMART" id="SM00260">
    <property type="entry name" value="CheW"/>
    <property type="match status" value="1"/>
</dbReference>
<evidence type="ECO:0000313" key="3">
    <source>
        <dbReference type="EMBL" id="PWI33783.1"/>
    </source>
</evidence>
<feature type="domain" description="CheW-like" evidence="2">
    <location>
        <begin position="16"/>
        <end position="160"/>
    </location>
</feature>
<evidence type="ECO:0000313" key="4">
    <source>
        <dbReference type="Proteomes" id="UP000245362"/>
    </source>
</evidence>
<dbReference type="AlphaFoldDB" id="A0A2U3BAJ5"/>
<dbReference type="Pfam" id="PF01584">
    <property type="entry name" value="CheW"/>
    <property type="match status" value="1"/>
</dbReference>
<keyword evidence="4" id="KW-1185">Reference proteome</keyword>
<dbReference type="InterPro" id="IPR039315">
    <property type="entry name" value="CheW"/>
</dbReference>
<comment type="caution">
    <text evidence="3">The sequence shown here is derived from an EMBL/GenBank/DDBJ whole genome shotgun (WGS) entry which is preliminary data.</text>
</comment>
<dbReference type="SUPFAM" id="SSF50341">
    <property type="entry name" value="CheW-like"/>
    <property type="match status" value="1"/>
</dbReference>
<dbReference type="InterPro" id="IPR002545">
    <property type="entry name" value="CheW-lke_dom"/>
</dbReference>
<evidence type="ECO:0000259" key="2">
    <source>
        <dbReference type="PROSITE" id="PS50851"/>
    </source>
</evidence>
<dbReference type="GO" id="GO:0005829">
    <property type="term" value="C:cytosol"/>
    <property type="evidence" value="ECO:0007669"/>
    <property type="project" value="TreeGrafter"/>
</dbReference>
<dbReference type="EMBL" id="QFWT01000004">
    <property type="protein sequence ID" value="PWI33783.1"/>
    <property type="molecule type" value="Genomic_DNA"/>
</dbReference>
<dbReference type="PANTHER" id="PTHR22617">
    <property type="entry name" value="CHEMOTAXIS SENSOR HISTIDINE KINASE-RELATED"/>
    <property type="match status" value="1"/>
</dbReference>
<name>A0A2U3BAJ5_9VIBR</name>
<reference evidence="3 4" key="1">
    <citation type="submission" date="2018-05" db="EMBL/GenBank/DDBJ databases">
        <title>Vibrio limimaris sp. nov., isolated from marine sediment.</title>
        <authorList>
            <person name="Li C.-M."/>
        </authorList>
    </citation>
    <scope>NUCLEOTIDE SEQUENCE [LARGE SCALE GENOMIC DNA]</scope>
    <source>
        <strain evidence="3 4">E4404</strain>
    </source>
</reference>
<dbReference type="OrthoDB" id="5868285at2"/>
<protein>
    <submittedName>
        <fullName evidence="3">Chemotaxis protein CheW</fullName>
    </submittedName>
</protein>
<gene>
    <name evidence="3" type="ORF">DI392_08995</name>
</gene>
<dbReference type="Proteomes" id="UP000245362">
    <property type="component" value="Unassembled WGS sequence"/>
</dbReference>
<dbReference type="Gene3D" id="2.30.30.40">
    <property type="entry name" value="SH3 Domains"/>
    <property type="match status" value="1"/>
</dbReference>
<dbReference type="GO" id="GO:0007165">
    <property type="term" value="P:signal transduction"/>
    <property type="evidence" value="ECO:0007669"/>
    <property type="project" value="InterPro"/>
</dbReference>
<dbReference type="GO" id="GO:0006935">
    <property type="term" value="P:chemotaxis"/>
    <property type="evidence" value="ECO:0007669"/>
    <property type="project" value="InterPro"/>
</dbReference>
<dbReference type="InterPro" id="IPR036061">
    <property type="entry name" value="CheW-like_dom_sf"/>
</dbReference>
<dbReference type="PANTHER" id="PTHR22617:SF41">
    <property type="entry name" value="CHEMOTAXIS SIGNAL TRANSDUCTION SYSTEM ADAPTOR PROTEIN CHEW"/>
    <property type="match status" value="1"/>
</dbReference>
<accession>A0A2U3BAJ5</accession>